<feature type="region of interest" description="Disordered" evidence="1">
    <location>
        <begin position="1"/>
        <end position="22"/>
    </location>
</feature>
<organism evidence="2 3">
    <name type="scientific">Melanomma pulvis-pyrius CBS 109.77</name>
    <dbReference type="NCBI Taxonomy" id="1314802"/>
    <lineage>
        <taxon>Eukaryota</taxon>
        <taxon>Fungi</taxon>
        <taxon>Dikarya</taxon>
        <taxon>Ascomycota</taxon>
        <taxon>Pezizomycotina</taxon>
        <taxon>Dothideomycetes</taxon>
        <taxon>Pleosporomycetidae</taxon>
        <taxon>Pleosporales</taxon>
        <taxon>Melanommataceae</taxon>
        <taxon>Melanomma</taxon>
    </lineage>
</organism>
<evidence type="ECO:0000256" key="1">
    <source>
        <dbReference type="SAM" id="MobiDB-lite"/>
    </source>
</evidence>
<gene>
    <name evidence="2" type="ORF">K505DRAFT_80742</name>
</gene>
<keyword evidence="3" id="KW-1185">Reference proteome</keyword>
<dbReference type="AlphaFoldDB" id="A0A6A6XRQ8"/>
<sequence>MMRLIRSGRHGRRMARGGRRGGTRCPLEQYALQPVSWQVHSGSGVRRFREWPSRDAVRNYKCFGGFKELYMLITQLLSSSEPEVAMPFTSCIWISCFQGSSSQDPRLCLLLETYSFFKMYTILAFGCWGKCQSCRHVCSRQPSPRVTLKALRGRLK</sequence>
<name>A0A6A6XRQ8_9PLEO</name>
<evidence type="ECO:0000313" key="2">
    <source>
        <dbReference type="EMBL" id="KAF2799069.1"/>
    </source>
</evidence>
<accession>A0A6A6XRQ8</accession>
<evidence type="ECO:0000313" key="3">
    <source>
        <dbReference type="Proteomes" id="UP000799757"/>
    </source>
</evidence>
<dbReference type="Proteomes" id="UP000799757">
    <property type="component" value="Unassembled WGS sequence"/>
</dbReference>
<proteinExistence type="predicted"/>
<protein>
    <submittedName>
        <fullName evidence="2">Uncharacterized protein</fullName>
    </submittedName>
</protein>
<reference evidence="2" key="1">
    <citation type="journal article" date="2020" name="Stud. Mycol.">
        <title>101 Dothideomycetes genomes: a test case for predicting lifestyles and emergence of pathogens.</title>
        <authorList>
            <person name="Haridas S."/>
            <person name="Albert R."/>
            <person name="Binder M."/>
            <person name="Bloem J."/>
            <person name="Labutti K."/>
            <person name="Salamov A."/>
            <person name="Andreopoulos B."/>
            <person name="Baker S."/>
            <person name="Barry K."/>
            <person name="Bills G."/>
            <person name="Bluhm B."/>
            <person name="Cannon C."/>
            <person name="Castanera R."/>
            <person name="Culley D."/>
            <person name="Daum C."/>
            <person name="Ezra D."/>
            <person name="Gonzalez J."/>
            <person name="Henrissat B."/>
            <person name="Kuo A."/>
            <person name="Liang C."/>
            <person name="Lipzen A."/>
            <person name="Lutzoni F."/>
            <person name="Magnuson J."/>
            <person name="Mondo S."/>
            <person name="Nolan M."/>
            <person name="Ohm R."/>
            <person name="Pangilinan J."/>
            <person name="Park H.-J."/>
            <person name="Ramirez L."/>
            <person name="Alfaro M."/>
            <person name="Sun H."/>
            <person name="Tritt A."/>
            <person name="Yoshinaga Y."/>
            <person name="Zwiers L.-H."/>
            <person name="Turgeon B."/>
            <person name="Goodwin S."/>
            <person name="Spatafora J."/>
            <person name="Crous P."/>
            <person name="Grigoriev I."/>
        </authorList>
    </citation>
    <scope>NUCLEOTIDE SEQUENCE</scope>
    <source>
        <strain evidence="2">CBS 109.77</strain>
    </source>
</reference>
<dbReference type="EMBL" id="MU001771">
    <property type="protein sequence ID" value="KAF2799069.1"/>
    <property type="molecule type" value="Genomic_DNA"/>
</dbReference>